<keyword evidence="4 6" id="KW-0501">Molybdenum cofactor biosynthesis</keyword>
<dbReference type="Pfam" id="PF00994">
    <property type="entry name" value="MoCF_biosynth"/>
    <property type="match status" value="1"/>
</dbReference>
<evidence type="ECO:0000256" key="5">
    <source>
        <dbReference type="ARBA" id="ARBA00047317"/>
    </source>
</evidence>
<dbReference type="Pfam" id="PF12727">
    <property type="entry name" value="PBP_like"/>
    <property type="match status" value="1"/>
</dbReference>
<dbReference type="Gene3D" id="2.170.190.11">
    <property type="entry name" value="Molybdopterin biosynthesis moea protein, domain 3"/>
    <property type="match status" value="1"/>
</dbReference>
<dbReference type="InterPro" id="IPR036135">
    <property type="entry name" value="MoeA_linker/N_sf"/>
</dbReference>
<dbReference type="GO" id="GO:0006777">
    <property type="term" value="P:Mo-molybdopterin cofactor biosynthetic process"/>
    <property type="evidence" value="ECO:0007669"/>
    <property type="project" value="UniProtKB-UniRule"/>
</dbReference>
<evidence type="ECO:0000256" key="4">
    <source>
        <dbReference type="ARBA" id="ARBA00023150"/>
    </source>
</evidence>
<dbReference type="GO" id="GO:0005829">
    <property type="term" value="C:cytosol"/>
    <property type="evidence" value="ECO:0007669"/>
    <property type="project" value="TreeGrafter"/>
</dbReference>
<dbReference type="eggNOG" id="COG0303">
    <property type="taxonomic scope" value="Bacteria"/>
</dbReference>
<evidence type="ECO:0000256" key="1">
    <source>
        <dbReference type="ARBA" id="ARBA00002901"/>
    </source>
</evidence>
<name>D6SQD8_9BACT</name>
<dbReference type="Gene3D" id="3.40.980.10">
    <property type="entry name" value="MoaB/Mog-like domain"/>
    <property type="match status" value="1"/>
</dbReference>
<proteinExistence type="inferred from homology"/>
<dbReference type="Pfam" id="PF03453">
    <property type="entry name" value="MoeA_N"/>
    <property type="match status" value="1"/>
</dbReference>
<keyword evidence="6" id="KW-0808">Transferase</keyword>
<protein>
    <recommendedName>
        <fullName evidence="6">Molybdopterin molybdenumtransferase</fullName>
        <ecNumber evidence="6">2.10.1.1</ecNumber>
    </recommendedName>
</protein>
<keyword evidence="6" id="KW-0460">Magnesium</keyword>
<dbReference type="EC" id="2.10.1.1" evidence="6"/>
<comment type="caution">
    <text evidence="8">The sequence shown here is derived from an EMBL/GenBank/DDBJ whole genome shotgun (WGS) entry which is preliminary data.</text>
</comment>
<evidence type="ECO:0000313" key="8">
    <source>
        <dbReference type="EMBL" id="EFI34964.1"/>
    </source>
</evidence>
<dbReference type="SMART" id="SM00852">
    <property type="entry name" value="MoCF_biosynth"/>
    <property type="match status" value="1"/>
</dbReference>
<dbReference type="AlphaFoldDB" id="D6SQD8"/>
<dbReference type="InterPro" id="IPR038987">
    <property type="entry name" value="MoeA-like"/>
</dbReference>
<dbReference type="InterPro" id="IPR024370">
    <property type="entry name" value="PBP_domain"/>
</dbReference>
<evidence type="ECO:0000256" key="2">
    <source>
        <dbReference type="ARBA" id="ARBA00005046"/>
    </source>
</evidence>
<dbReference type="Proteomes" id="UP000005496">
    <property type="component" value="Unassembled WGS sequence"/>
</dbReference>
<sequence>MDSQRSIYLKTISIDEALEKVLEEITPASLPGRESVPSQQALGRVTAGPVRARYSSPTFHSAAMDGVAVRAESTFTAREDNPVILEKGRDYVEINTGNPIPDGMDSVIMVEKINQEYEHSISIEQPAYPWQNVRRIGEDIVATELLLPRNHEISAYDIGVLLSGGIWEVDVYQQVGIHVIPTGDEVLDFTSRPDPSPGQVIESNSQVLAAMAQSWGCRFSRTAPVPDEPQKLEKALQEALDSQAHIVVIGAGSSAGSKDFTRRIIQEKGRLLVHGLKAMPGKPTVLGISHNNKILVGAPGYPVSSVICFEQILKPLVYHLSGKTPEEPVTVEARLTRKIPSRLGMEEFLRVSVGRVGEQYVATPLPRGAGMMTTLTKAQGMTRIPADLEGMQQDRMIEVQLLRRSREVNQVLVTVGSHDNTVDFLANELALFNPPVRLASTHVGSMGGITAIRRGTAHMAGIHLFDPETGDYNFPFLDKYAPDLDYRLINLAVRHQGLMVLPGNPRNIRSLQDLPRDDVEFVNRQKGAGTRILLDHHLQQADISPEKVKGYSNEEYTHMGIAVNVLSRTADCGLGIKAAAQALGLDFVPLARERYDLLIPEDFIQDDKVVQVMNLLHSRDFKAGIESLGGYETTLTGREMKPGMGL</sequence>
<comment type="function">
    <text evidence="1 6">Catalyzes the insertion of molybdate into adenylated molybdopterin with the concomitant release of AMP.</text>
</comment>
<dbReference type="SUPFAM" id="SSF63882">
    <property type="entry name" value="MoeA N-terminal region -like"/>
    <property type="match status" value="1"/>
</dbReference>
<accession>D6SQD8</accession>
<keyword evidence="6" id="KW-0479">Metal-binding</keyword>
<comment type="pathway">
    <text evidence="2 6">Cofactor biosynthesis; molybdopterin biosynthesis.</text>
</comment>
<dbReference type="PANTHER" id="PTHR10192">
    <property type="entry name" value="MOLYBDOPTERIN BIOSYNTHESIS PROTEIN"/>
    <property type="match status" value="1"/>
</dbReference>
<dbReference type="GO" id="GO:0061599">
    <property type="term" value="F:molybdopterin molybdotransferase activity"/>
    <property type="evidence" value="ECO:0007669"/>
    <property type="project" value="UniProtKB-UniRule"/>
</dbReference>
<dbReference type="SUPFAM" id="SSF53850">
    <property type="entry name" value="Periplasmic binding protein-like II"/>
    <property type="match status" value="1"/>
</dbReference>
<dbReference type="InterPro" id="IPR005110">
    <property type="entry name" value="MoeA_linker/N"/>
</dbReference>
<evidence type="ECO:0000313" key="9">
    <source>
        <dbReference type="Proteomes" id="UP000005496"/>
    </source>
</evidence>
<gene>
    <name evidence="8" type="ORF">Dthio_PD2356</name>
</gene>
<dbReference type="GO" id="GO:0046872">
    <property type="term" value="F:metal ion binding"/>
    <property type="evidence" value="ECO:0007669"/>
    <property type="project" value="UniProtKB-UniRule"/>
</dbReference>
<evidence type="ECO:0000256" key="3">
    <source>
        <dbReference type="ARBA" id="ARBA00010763"/>
    </source>
</evidence>
<evidence type="ECO:0000256" key="6">
    <source>
        <dbReference type="RuleBase" id="RU365090"/>
    </source>
</evidence>
<organism evidence="8 9">
    <name type="scientific">Desulfonatronospira thiodismutans ASO3-1</name>
    <dbReference type="NCBI Taxonomy" id="555779"/>
    <lineage>
        <taxon>Bacteria</taxon>
        <taxon>Pseudomonadati</taxon>
        <taxon>Thermodesulfobacteriota</taxon>
        <taxon>Desulfovibrionia</taxon>
        <taxon>Desulfovibrionales</taxon>
        <taxon>Desulfonatronovibrionaceae</taxon>
        <taxon>Desulfonatronospira</taxon>
    </lineage>
</organism>
<dbReference type="InterPro" id="IPR005111">
    <property type="entry name" value="MoeA_C_domain_IV"/>
</dbReference>
<dbReference type="UniPathway" id="UPA00344"/>
<reference evidence="8" key="1">
    <citation type="submission" date="2010-05" db="EMBL/GenBank/DDBJ databases">
        <title>The draft genome of Desulfonatronospira thiodismutans ASO3-1.</title>
        <authorList>
            <consortium name="US DOE Joint Genome Institute (JGI-PGF)"/>
            <person name="Lucas S."/>
            <person name="Copeland A."/>
            <person name="Lapidus A."/>
            <person name="Cheng J.-F."/>
            <person name="Bruce D."/>
            <person name="Goodwin L."/>
            <person name="Pitluck S."/>
            <person name="Chertkov O."/>
            <person name="Brettin T."/>
            <person name="Detter J.C."/>
            <person name="Han C."/>
            <person name="Land M.L."/>
            <person name="Hauser L."/>
            <person name="Kyrpides N."/>
            <person name="Mikhailova N."/>
            <person name="Muyzer G."/>
            <person name="Woyke T."/>
        </authorList>
    </citation>
    <scope>NUCLEOTIDE SEQUENCE [LARGE SCALE GENOMIC DNA]</scope>
    <source>
        <strain evidence="8">ASO3-1</strain>
    </source>
</reference>
<evidence type="ECO:0000259" key="7">
    <source>
        <dbReference type="SMART" id="SM00852"/>
    </source>
</evidence>
<dbReference type="Pfam" id="PF03454">
    <property type="entry name" value="MoeA_C"/>
    <property type="match status" value="1"/>
</dbReference>
<dbReference type="Gene3D" id="3.90.105.10">
    <property type="entry name" value="Molybdopterin biosynthesis moea protein, domain 2"/>
    <property type="match status" value="1"/>
</dbReference>
<dbReference type="PANTHER" id="PTHR10192:SF16">
    <property type="entry name" value="MOLYBDOPTERIN MOLYBDENUMTRANSFERASE"/>
    <property type="match status" value="1"/>
</dbReference>
<dbReference type="SUPFAM" id="SSF53218">
    <property type="entry name" value="Molybdenum cofactor biosynthesis proteins"/>
    <property type="match status" value="1"/>
</dbReference>
<dbReference type="RefSeq" id="WP_008870278.1">
    <property type="nucleotide sequence ID" value="NZ_ACJN02000002.1"/>
</dbReference>
<dbReference type="eggNOG" id="COG1910">
    <property type="taxonomic scope" value="Bacteria"/>
</dbReference>
<keyword evidence="6" id="KW-0500">Molybdenum</keyword>
<comment type="similarity">
    <text evidence="3 6">Belongs to the MoeA family.</text>
</comment>
<feature type="domain" description="MoaB/Mog" evidence="7">
    <location>
        <begin position="178"/>
        <end position="319"/>
    </location>
</feature>
<dbReference type="InterPro" id="IPR036425">
    <property type="entry name" value="MoaB/Mog-like_dom_sf"/>
</dbReference>
<comment type="cofactor">
    <cofactor evidence="6">
        <name>Mg(2+)</name>
        <dbReference type="ChEBI" id="CHEBI:18420"/>
    </cofactor>
</comment>
<dbReference type="SUPFAM" id="SSF63867">
    <property type="entry name" value="MoeA C-terminal domain-like"/>
    <property type="match status" value="1"/>
</dbReference>
<dbReference type="InterPro" id="IPR001453">
    <property type="entry name" value="MoaB/Mog_dom"/>
</dbReference>
<dbReference type="InterPro" id="IPR036688">
    <property type="entry name" value="MoeA_C_domain_IV_sf"/>
</dbReference>
<dbReference type="EMBL" id="ACJN02000002">
    <property type="protein sequence ID" value="EFI34964.1"/>
    <property type="molecule type" value="Genomic_DNA"/>
</dbReference>
<keyword evidence="9" id="KW-1185">Reference proteome</keyword>
<comment type="catalytic activity">
    <reaction evidence="5">
        <text>adenylyl-molybdopterin + molybdate = Mo-molybdopterin + AMP + H(+)</text>
        <dbReference type="Rhea" id="RHEA:35047"/>
        <dbReference type="ChEBI" id="CHEBI:15378"/>
        <dbReference type="ChEBI" id="CHEBI:36264"/>
        <dbReference type="ChEBI" id="CHEBI:62727"/>
        <dbReference type="ChEBI" id="CHEBI:71302"/>
        <dbReference type="ChEBI" id="CHEBI:456215"/>
        <dbReference type="EC" id="2.10.1.1"/>
    </reaction>
</comment>
<dbReference type="CDD" id="cd00887">
    <property type="entry name" value="MoeA"/>
    <property type="match status" value="1"/>
</dbReference>
<dbReference type="NCBIfam" id="NF011068">
    <property type="entry name" value="PRK14498.1"/>
    <property type="match status" value="1"/>
</dbReference>
<dbReference type="Gene3D" id="2.40.340.10">
    <property type="entry name" value="MoeA, C-terminal, domain IV"/>
    <property type="match status" value="1"/>
</dbReference>
<dbReference type="OrthoDB" id="9804758at2"/>